<accession>A0A813XWB9</accession>
<keyword evidence="2" id="KW-0863">Zinc-finger</keyword>
<dbReference type="PANTHER" id="PTHR24185:SF1">
    <property type="entry name" value="CALCIUM-INDEPENDENT PHOSPHOLIPASE A2-GAMMA"/>
    <property type="match status" value="1"/>
</dbReference>
<comment type="caution">
    <text evidence="9">The sequence shown here is derived from an EMBL/GenBank/DDBJ whole genome shotgun (WGS) entry which is preliminary data.</text>
</comment>
<dbReference type="Proteomes" id="UP000663845">
    <property type="component" value="Unassembled WGS sequence"/>
</dbReference>
<reference evidence="9" key="1">
    <citation type="submission" date="2021-02" db="EMBL/GenBank/DDBJ databases">
        <authorList>
            <person name="Nowell W R."/>
        </authorList>
    </citation>
    <scope>NUCLEOTIDE SEQUENCE</scope>
</reference>
<dbReference type="PANTHER" id="PTHR24185">
    <property type="entry name" value="CALCIUM-INDEPENDENT PHOSPHOLIPASE A2-GAMMA"/>
    <property type="match status" value="1"/>
</dbReference>
<dbReference type="CDD" id="cd07199">
    <property type="entry name" value="Pat17_PNPLA8_PNPLA9_like"/>
    <property type="match status" value="1"/>
</dbReference>
<dbReference type="SMART" id="SM00291">
    <property type="entry name" value="ZnF_ZZ"/>
    <property type="match status" value="1"/>
</dbReference>
<evidence type="ECO:0000256" key="5">
    <source>
        <dbReference type="ARBA" id="ARBA00022963"/>
    </source>
</evidence>
<feature type="active site" description="Proton acceptor" evidence="7">
    <location>
        <position position="424"/>
    </location>
</feature>
<proteinExistence type="predicted"/>
<dbReference type="GO" id="GO:0016042">
    <property type="term" value="P:lipid catabolic process"/>
    <property type="evidence" value="ECO:0007669"/>
    <property type="project" value="UniProtKB-UniRule"/>
</dbReference>
<dbReference type="GO" id="GO:0004620">
    <property type="term" value="F:phospholipase activity"/>
    <property type="evidence" value="ECO:0007669"/>
    <property type="project" value="TreeGrafter"/>
</dbReference>
<dbReference type="AlphaFoldDB" id="A0A813XWB9"/>
<dbReference type="InterPro" id="IPR002641">
    <property type="entry name" value="PNPLA_dom"/>
</dbReference>
<evidence type="ECO:0000256" key="6">
    <source>
        <dbReference type="ARBA" id="ARBA00023098"/>
    </source>
</evidence>
<dbReference type="InterPro" id="IPR043145">
    <property type="entry name" value="Znf_ZZ_sf"/>
</dbReference>
<evidence type="ECO:0000256" key="3">
    <source>
        <dbReference type="ARBA" id="ARBA00022801"/>
    </source>
</evidence>
<evidence type="ECO:0000313" key="9">
    <source>
        <dbReference type="EMBL" id="CAF0876568.1"/>
    </source>
</evidence>
<sequence length="655" mass="76142">MSDKLFESYTQISTDFICDNCHIKIDRIEWKRCEICKKFDLCHNCENVPYENLPKKIQDYHKSLHPKLGPNEVITSQYMIPEEVEKATKDLDKNFREIIETRLIKALRNNRIENDYQMNHIINKLKEIQKSSLNSEVKLTSESDGTTQSKGITEPELLALIGKYYTQGHETNINILSLDGGGTRGHMSIKVLCQLITEVYIENNNSEHNISFIEAQSKFIDQFDYLVGTSTGGLIAFCLAINHDLSDIKEIYEDAQQYFKRQWFTCFGPLICDKYDPTPIYNKIDHIIDHIQLPNGKKLSANDATLLEIHNLLNPHCRNNNDTSKLDHHYHSDWLEFDDNPTKATNRRTMKREKVLLITAYNTTKDCMTIFNTSYSEHWGYRIADVLKATMAAPTYFRPCTMYKRKKNVNGIYERDGQDETFLDGGVFANDPELAALWAIRMQWKKPVKHNIISIGTGCYNAKLSVNNNWKGGYKYWLLDTKGLLVNVFMDGTRSLTETVMNDFAKFDSIKRIKFNYKLTESMEFDNPTFADKFNKAWDADLKGGHDYRTLVFFYRNYIQKRSSSFEGFGVKYRKKRRKMSKRKKYKQGAVKRRNEQLAETHGVIKQKVPKVLIRNTNNEYKCPGCGKMYKPQGITNHVKACTNAKSWCVMNNIK</sequence>
<protein>
    <recommendedName>
        <fullName evidence="8">PNPLA domain-containing protein</fullName>
    </recommendedName>
</protein>
<dbReference type="SUPFAM" id="SSF52151">
    <property type="entry name" value="FabD/lysophospholipase-like"/>
    <property type="match status" value="1"/>
</dbReference>
<dbReference type="PROSITE" id="PS51635">
    <property type="entry name" value="PNPLA"/>
    <property type="match status" value="1"/>
</dbReference>
<keyword evidence="6 7" id="KW-0443">Lipid metabolism</keyword>
<evidence type="ECO:0000259" key="8">
    <source>
        <dbReference type="PROSITE" id="PS51635"/>
    </source>
</evidence>
<feature type="short sequence motif" description="GXSXG" evidence="7">
    <location>
        <begin position="228"/>
        <end position="232"/>
    </location>
</feature>
<organism evidence="9 10">
    <name type="scientific">Adineta steineri</name>
    <dbReference type="NCBI Taxonomy" id="433720"/>
    <lineage>
        <taxon>Eukaryota</taxon>
        <taxon>Metazoa</taxon>
        <taxon>Spiralia</taxon>
        <taxon>Gnathifera</taxon>
        <taxon>Rotifera</taxon>
        <taxon>Eurotatoria</taxon>
        <taxon>Bdelloidea</taxon>
        <taxon>Adinetida</taxon>
        <taxon>Adinetidae</taxon>
        <taxon>Adineta</taxon>
    </lineage>
</organism>
<feature type="domain" description="PNPLA" evidence="8">
    <location>
        <begin position="176"/>
        <end position="437"/>
    </location>
</feature>
<dbReference type="InterPro" id="IPR016035">
    <property type="entry name" value="Acyl_Trfase/lysoPLipase"/>
</dbReference>
<dbReference type="Gene3D" id="3.30.60.90">
    <property type="match status" value="1"/>
</dbReference>
<feature type="short sequence motif" description="DGA/G" evidence="7">
    <location>
        <begin position="424"/>
        <end position="426"/>
    </location>
</feature>
<dbReference type="Gene3D" id="3.40.1090.10">
    <property type="entry name" value="Cytosolic phospholipase A2 catalytic domain"/>
    <property type="match status" value="1"/>
</dbReference>
<keyword evidence="1" id="KW-0479">Metal-binding</keyword>
<dbReference type="SUPFAM" id="SSF57850">
    <property type="entry name" value="RING/U-box"/>
    <property type="match status" value="1"/>
</dbReference>
<keyword evidence="4" id="KW-0862">Zinc</keyword>
<feature type="active site" description="Nucleophile" evidence="7">
    <location>
        <position position="230"/>
    </location>
</feature>
<gene>
    <name evidence="9" type="ORF">JYZ213_LOCUS9254</name>
</gene>
<dbReference type="GO" id="GO:0016020">
    <property type="term" value="C:membrane"/>
    <property type="evidence" value="ECO:0007669"/>
    <property type="project" value="TreeGrafter"/>
</dbReference>
<evidence type="ECO:0000256" key="2">
    <source>
        <dbReference type="ARBA" id="ARBA00022771"/>
    </source>
</evidence>
<dbReference type="GO" id="GO:0006631">
    <property type="term" value="P:fatty acid metabolic process"/>
    <property type="evidence" value="ECO:0007669"/>
    <property type="project" value="TreeGrafter"/>
</dbReference>
<keyword evidence="3 7" id="KW-0378">Hydrolase</keyword>
<keyword evidence="5 7" id="KW-0442">Lipid degradation</keyword>
<dbReference type="GO" id="GO:0008270">
    <property type="term" value="F:zinc ion binding"/>
    <property type="evidence" value="ECO:0007669"/>
    <property type="project" value="UniProtKB-KW"/>
</dbReference>
<evidence type="ECO:0000256" key="4">
    <source>
        <dbReference type="ARBA" id="ARBA00022833"/>
    </source>
</evidence>
<evidence type="ECO:0000256" key="1">
    <source>
        <dbReference type="ARBA" id="ARBA00022723"/>
    </source>
</evidence>
<dbReference type="InterPro" id="IPR000433">
    <property type="entry name" value="Znf_ZZ"/>
</dbReference>
<evidence type="ECO:0000256" key="7">
    <source>
        <dbReference type="PROSITE-ProRule" id="PRU01161"/>
    </source>
</evidence>
<feature type="short sequence motif" description="GXGXXG" evidence="7">
    <location>
        <begin position="180"/>
        <end position="185"/>
    </location>
</feature>
<evidence type="ECO:0000313" key="10">
    <source>
        <dbReference type="Proteomes" id="UP000663845"/>
    </source>
</evidence>
<dbReference type="Pfam" id="PF01734">
    <property type="entry name" value="Patatin"/>
    <property type="match status" value="1"/>
</dbReference>
<dbReference type="EMBL" id="CAJNOG010000065">
    <property type="protein sequence ID" value="CAF0876568.1"/>
    <property type="molecule type" value="Genomic_DNA"/>
</dbReference>
<name>A0A813XWB9_9BILA</name>